<dbReference type="RefSeq" id="XP_022482193.1">
    <property type="nucleotide sequence ID" value="XM_022637951.1"/>
</dbReference>
<dbReference type="EMBL" id="LXJU01000127">
    <property type="protein sequence ID" value="OGE46725.1"/>
    <property type="molecule type" value="Genomic_DNA"/>
</dbReference>
<dbReference type="GeneID" id="34582685"/>
<proteinExistence type="predicted"/>
<comment type="caution">
    <text evidence="1">The sequence shown here is derived from an EMBL/GenBank/DDBJ whole genome shotgun (WGS) entry which is preliminary data.</text>
</comment>
<sequence length="158" mass="17695">MSYDDIMGYSAMEDMGYSMLPADSPPENMATESTAVFMKAREPSLGEEMDSTKLKTDWTHNWMSYSECNTVNNPPRLEKPMDFSNTGTDDVTHSQVVKVRSINYDFKEGIKAPFIGKLEVEVIFHGTVVKHMQYGDVVAMDGGKDAVAEFAPITQMFI</sequence>
<protein>
    <submittedName>
        <fullName evidence="1">Uncharacterized protein</fullName>
    </submittedName>
</protein>
<feature type="non-terminal residue" evidence="1">
    <location>
        <position position="158"/>
    </location>
</feature>
<accession>A0A1F5L0J8</accession>
<reference evidence="1 2" key="1">
    <citation type="journal article" date="2016" name="Sci. Rep.">
        <title>Penicillium arizonense, a new, genome sequenced fungal species, reveals a high chemical diversity in secreted metabolites.</title>
        <authorList>
            <person name="Grijseels S."/>
            <person name="Nielsen J.C."/>
            <person name="Randelovic M."/>
            <person name="Nielsen J."/>
            <person name="Nielsen K.F."/>
            <person name="Workman M."/>
            <person name="Frisvad J.C."/>
        </authorList>
    </citation>
    <scope>NUCLEOTIDE SEQUENCE [LARGE SCALE GENOMIC DNA]</scope>
    <source>
        <strain evidence="1 2">CBS 141311</strain>
    </source>
</reference>
<gene>
    <name evidence="1" type="ORF">PENARI_c127G05086</name>
</gene>
<dbReference type="Proteomes" id="UP000177622">
    <property type="component" value="Unassembled WGS sequence"/>
</dbReference>
<evidence type="ECO:0000313" key="2">
    <source>
        <dbReference type="Proteomes" id="UP000177622"/>
    </source>
</evidence>
<name>A0A1F5L0J8_PENAI</name>
<keyword evidence="2" id="KW-1185">Reference proteome</keyword>
<evidence type="ECO:0000313" key="1">
    <source>
        <dbReference type="EMBL" id="OGE46725.1"/>
    </source>
</evidence>
<organism evidence="1 2">
    <name type="scientific">Penicillium arizonense</name>
    <dbReference type="NCBI Taxonomy" id="1835702"/>
    <lineage>
        <taxon>Eukaryota</taxon>
        <taxon>Fungi</taxon>
        <taxon>Dikarya</taxon>
        <taxon>Ascomycota</taxon>
        <taxon>Pezizomycotina</taxon>
        <taxon>Eurotiomycetes</taxon>
        <taxon>Eurotiomycetidae</taxon>
        <taxon>Eurotiales</taxon>
        <taxon>Aspergillaceae</taxon>
        <taxon>Penicillium</taxon>
    </lineage>
</organism>
<dbReference type="OrthoDB" id="4280079at2759"/>
<dbReference type="AlphaFoldDB" id="A0A1F5L0J8"/>